<reference evidence="6 7" key="1">
    <citation type="submission" date="2014-04" db="EMBL/GenBank/DDBJ databases">
        <authorList>
            <consortium name="DOE Joint Genome Institute"/>
            <person name="Kuo A."/>
            <person name="Martino E."/>
            <person name="Perotto S."/>
            <person name="Kohler A."/>
            <person name="Nagy L.G."/>
            <person name="Floudas D."/>
            <person name="Copeland A."/>
            <person name="Barry K.W."/>
            <person name="Cichocki N."/>
            <person name="Veneault-Fourrey C."/>
            <person name="LaButti K."/>
            <person name="Lindquist E.A."/>
            <person name="Lipzen A."/>
            <person name="Lundell T."/>
            <person name="Morin E."/>
            <person name="Murat C."/>
            <person name="Sun H."/>
            <person name="Tunlid A."/>
            <person name="Henrissat B."/>
            <person name="Grigoriev I.V."/>
            <person name="Hibbett D.S."/>
            <person name="Martin F."/>
            <person name="Nordberg H.P."/>
            <person name="Cantor M.N."/>
            <person name="Hua S.X."/>
        </authorList>
    </citation>
    <scope>NUCLEOTIDE SEQUENCE [LARGE SCALE GENOMIC DNA]</scope>
    <source>
        <strain evidence="6 7">Zn</strain>
    </source>
</reference>
<dbReference type="PANTHER" id="PTHR21661">
    <property type="entry name" value="EPOXIDE HYDROLASE 1-RELATED"/>
    <property type="match status" value="1"/>
</dbReference>
<dbReference type="InterPro" id="IPR010497">
    <property type="entry name" value="Epoxide_hydro_N"/>
</dbReference>
<evidence type="ECO:0000259" key="5">
    <source>
        <dbReference type="Pfam" id="PF06441"/>
    </source>
</evidence>
<dbReference type="HOGENOM" id="CLU_019414_0_2_1"/>
<dbReference type="AlphaFoldDB" id="A0A0C3GRR4"/>
<dbReference type="InterPro" id="IPR000639">
    <property type="entry name" value="Epox_hydrolase-like"/>
</dbReference>
<dbReference type="PIRSF" id="PIRSF001112">
    <property type="entry name" value="Epoxide_hydrolase"/>
    <property type="match status" value="1"/>
</dbReference>
<keyword evidence="7" id="KW-1185">Reference proteome</keyword>
<dbReference type="Pfam" id="PF06441">
    <property type="entry name" value="EHN"/>
    <property type="match status" value="1"/>
</dbReference>
<keyword evidence="2" id="KW-0058">Aromatic hydrocarbons catabolism</keyword>
<evidence type="ECO:0000256" key="2">
    <source>
        <dbReference type="ARBA" id="ARBA00022797"/>
    </source>
</evidence>
<evidence type="ECO:0000256" key="4">
    <source>
        <dbReference type="PIRSR" id="PIRSR001112-1"/>
    </source>
</evidence>
<evidence type="ECO:0000313" key="7">
    <source>
        <dbReference type="Proteomes" id="UP000054321"/>
    </source>
</evidence>
<feature type="active site" description="Proton acceptor" evidence="4">
    <location>
        <position position="384"/>
    </location>
</feature>
<dbReference type="Gene3D" id="3.40.50.1820">
    <property type="entry name" value="alpha/beta hydrolase"/>
    <property type="match status" value="1"/>
</dbReference>
<dbReference type="InterPro" id="IPR029058">
    <property type="entry name" value="AB_hydrolase_fold"/>
</dbReference>
<dbReference type="OrthoDB" id="6431331at2759"/>
<name>A0A0C3GRR4_OIDMZ</name>
<feature type="domain" description="Epoxide hydrolase N-terminal" evidence="5">
    <location>
        <begin position="20"/>
        <end position="135"/>
    </location>
</feature>
<organism evidence="6 7">
    <name type="scientific">Oidiodendron maius (strain Zn)</name>
    <dbReference type="NCBI Taxonomy" id="913774"/>
    <lineage>
        <taxon>Eukaryota</taxon>
        <taxon>Fungi</taxon>
        <taxon>Dikarya</taxon>
        <taxon>Ascomycota</taxon>
        <taxon>Pezizomycotina</taxon>
        <taxon>Leotiomycetes</taxon>
        <taxon>Leotiomycetes incertae sedis</taxon>
        <taxon>Myxotrichaceae</taxon>
        <taxon>Oidiodendron</taxon>
    </lineage>
</organism>
<dbReference type="EMBL" id="KN832880">
    <property type="protein sequence ID" value="KIM98740.1"/>
    <property type="molecule type" value="Genomic_DNA"/>
</dbReference>
<evidence type="ECO:0000256" key="3">
    <source>
        <dbReference type="ARBA" id="ARBA00022801"/>
    </source>
</evidence>
<dbReference type="InParanoid" id="A0A0C3GRR4"/>
<dbReference type="InterPro" id="IPR016292">
    <property type="entry name" value="Epoxide_hydrolase"/>
</dbReference>
<dbReference type="STRING" id="913774.A0A0C3GRR4"/>
<evidence type="ECO:0000313" key="6">
    <source>
        <dbReference type="EMBL" id="KIM98740.1"/>
    </source>
</evidence>
<dbReference type="GO" id="GO:0097176">
    <property type="term" value="P:epoxide metabolic process"/>
    <property type="evidence" value="ECO:0007669"/>
    <property type="project" value="TreeGrafter"/>
</dbReference>
<protein>
    <recommendedName>
        <fullName evidence="5">Epoxide hydrolase N-terminal domain-containing protein</fullName>
    </recommendedName>
</protein>
<dbReference type="SUPFAM" id="SSF53474">
    <property type="entry name" value="alpha/beta-Hydrolases"/>
    <property type="match status" value="1"/>
</dbReference>
<feature type="active site" description="Proton donor" evidence="4">
    <location>
        <position position="326"/>
    </location>
</feature>
<evidence type="ECO:0000256" key="1">
    <source>
        <dbReference type="ARBA" id="ARBA00010088"/>
    </source>
</evidence>
<reference evidence="7" key="2">
    <citation type="submission" date="2015-01" db="EMBL/GenBank/DDBJ databases">
        <title>Evolutionary Origins and Diversification of the Mycorrhizal Mutualists.</title>
        <authorList>
            <consortium name="DOE Joint Genome Institute"/>
            <consortium name="Mycorrhizal Genomics Consortium"/>
            <person name="Kohler A."/>
            <person name="Kuo A."/>
            <person name="Nagy L.G."/>
            <person name="Floudas D."/>
            <person name="Copeland A."/>
            <person name="Barry K.W."/>
            <person name="Cichocki N."/>
            <person name="Veneault-Fourrey C."/>
            <person name="LaButti K."/>
            <person name="Lindquist E.A."/>
            <person name="Lipzen A."/>
            <person name="Lundell T."/>
            <person name="Morin E."/>
            <person name="Murat C."/>
            <person name="Riley R."/>
            <person name="Ohm R."/>
            <person name="Sun H."/>
            <person name="Tunlid A."/>
            <person name="Henrissat B."/>
            <person name="Grigoriev I.V."/>
            <person name="Hibbett D.S."/>
            <person name="Martin F."/>
        </authorList>
    </citation>
    <scope>NUCLEOTIDE SEQUENCE [LARGE SCALE GENOMIC DNA]</scope>
    <source>
        <strain evidence="7">Zn</strain>
    </source>
</reference>
<comment type="similarity">
    <text evidence="1">Belongs to the peptidase S33 family.</text>
</comment>
<sequence length="416" mass="46702">MNDGSYGPSNFKASFRSSPTPMIIDVDPRFIAETRLKASLTRNPIDIELPSFTEGVPSHNLTTIRDYWVNQYNWYAVQESLNTDFNHFTTTIGPLPSSYNYTRPLPLHFVHHRSPRSNAIPLLFIHGWPGSFLEVAKILKPLTHPPPDMPAFHVVAPSIPGFGFSPAPTAPGFGLIEAGATFNDLMAQLGYHHFVVQGGDLGSHTARYMGAMFPESVVSILSNLYGVNPNTTDLARQAQGKTTAQENTYINFIEQNEPFYDSFWGIEKTVPLQMAILLGDSPVGNIAWPYLGMRSFSPGYLWTVEELITWGMMLYIQGPYGSVRIYAEMERERTLEYDFPYISSPVGVLEYYGDAAYGAPQSWCERTGNVTYFIKKPKDILGGHFPAYVNPTDLVNEMRKFWGSRAGGWYAEDYLP</sequence>
<dbReference type="GO" id="GO:0004301">
    <property type="term" value="F:epoxide hydrolase activity"/>
    <property type="evidence" value="ECO:0007669"/>
    <property type="project" value="TreeGrafter"/>
</dbReference>
<accession>A0A0C3GRR4</accession>
<dbReference type="Proteomes" id="UP000054321">
    <property type="component" value="Unassembled WGS sequence"/>
</dbReference>
<proteinExistence type="inferred from homology"/>
<dbReference type="PANTHER" id="PTHR21661:SF35">
    <property type="entry name" value="EPOXIDE HYDROLASE"/>
    <property type="match status" value="1"/>
</dbReference>
<dbReference type="PRINTS" id="PR00412">
    <property type="entry name" value="EPOXHYDRLASE"/>
</dbReference>
<gene>
    <name evidence="6" type="ORF">OIDMADRAFT_128170</name>
</gene>
<keyword evidence="3" id="KW-0378">Hydrolase</keyword>
<feature type="active site" description="Nucleophile" evidence="4">
    <location>
        <position position="200"/>
    </location>
</feature>